<dbReference type="Pfam" id="PF04402">
    <property type="entry name" value="SIMPL"/>
    <property type="match status" value="1"/>
</dbReference>
<protein>
    <submittedName>
        <fullName evidence="1">SIMPL domain-containing protein</fullName>
    </submittedName>
</protein>
<proteinExistence type="predicted"/>
<organism evidence="1 2">
    <name type="scientific">Arthrobacter livingstonensis</name>
    <dbReference type="NCBI Taxonomy" id="670078"/>
    <lineage>
        <taxon>Bacteria</taxon>
        <taxon>Bacillati</taxon>
        <taxon>Actinomycetota</taxon>
        <taxon>Actinomycetes</taxon>
        <taxon>Micrococcales</taxon>
        <taxon>Micrococcaceae</taxon>
        <taxon>Arthrobacter</taxon>
    </lineage>
</organism>
<dbReference type="GO" id="GO:0006974">
    <property type="term" value="P:DNA damage response"/>
    <property type="evidence" value="ECO:0007669"/>
    <property type="project" value="TreeGrafter"/>
</dbReference>
<accession>A0A2V5L2P5</accession>
<gene>
    <name evidence="1" type="ORF">CVV68_17345</name>
</gene>
<dbReference type="Gene3D" id="3.30.70.2970">
    <property type="entry name" value="Protein of unknown function (DUF541), domain 2"/>
    <property type="match status" value="1"/>
</dbReference>
<name>A0A2V5L2P5_9MICC</name>
<dbReference type="InterPro" id="IPR007497">
    <property type="entry name" value="SIMPL/DUF541"/>
</dbReference>
<reference evidence="1 2" key="1">
    <citation type="submission" date="2018-05" db="EMBL/GenBank/DDBJ databases">
        <title>Genetic diversity of glacier-inhabiting Cryobacterium bacteria in China and description of Cryobacterium mengkeensis sp. nov. and Arthrobacter glacialis sp. nov.</title>
        <authorList>
            <person name="Liu Q."/>
            <person name="Xin Y.-H."/>
        </authorList>
    </citation>
    <scope>NUCLEOTIDE SEQUENCE [LARGE SCALE GENOMIC DNA]</scope>
    <source>
        <strain evidence="1 2">LI2</strain>
    </source>
</reference>
<dbReference type="Gene3D" id="3.30.110.170">
    <property type="entry name" value="Protein of unknown function (DUF541), domain 1"/>
    <property type="match status" value="1"/>
</dbReference>
<dbReference type="InterPro" id="IPR052022">
    <property type="entry name" value="26kDa_periplasmic_antigen"/>
</dbReference>
<sequence length="219" mass="22642">MSESATTAGHANTITVSGRGAVNAEPDYFHIHIGIEARRNNVKEAYAAAADAVTAVQQRLAGLSVARDVVGTEALNVHADTQWQEGKVSVVTGYVVTTSLNVVLRYDDAAADIIAAVVDAGGDAVRLNGLSPAVSDPSAAQDAARAVAWADARHAAELYAGMAGRTLGAATAITEIQDQGMMIPMARAVSRFDSTSLALPLEAGQSSITATVQVTWQLL</sequence>
<dbReference type="AlphaFoldDB" id="A0A2V5L2P5"/>
<dbReference type="EMBL" id="QJVD01000022">
    <property type="protein sequence ID" value="PYI65641.1"/>
    <property type="molecule type" value="Genomic_DNA"/>
</dbReference>
<keyword evidence="2" id="KW-1185">Reference proteome</keyword>
<evidence type="ECO:0000313" key="2">
    <source>
        <dbReference type="Proteomes" id="UP000247832"/>
    </source>
</evidence>
<dbReference type="PANTHER" id="PTHR34387:SF1">
    <property type="entry name" value="PERIPLASMIC IMMUNOGENIC PROTEIN"/>
    <property type="match status" value="1"/>
</dbReference>
<dbReference type="OrthoDB" id="9808766at2"/>
<comment type="caution">
    <text evidence="1">The sequence shown here is derived from an EMBL/GenBank/DDBJ whole genome shotgun (WGS) entry which is preliminary data.</text>
</comment>
<dbReference type="RefSeq" id="WP_110502260.1">
    <property type="nucleotide sequence ID" value="NZ_QJVD01000022.1"/>
</dbReference>
<dbReference type="PANTHER" id="PTHR34387">
    <property type="entry name" value="SLR1258 PROTEIN"/>
    <property type="match status" value="1"/>
</dbReference>
<dbReference type="Proteomes" id="UP000247832">
    <property type="component" value="Unassembled WGS sequence"/>
</dbReference>
<evidence type="ECO:0000313" key="1">
    <source>
        <dbReference type="EMBL" id="PYI65641.1"/>
    </source>
</evidence>